<evidence type="ECO:0000313" key="4">
    <source>
        <dbReference type="Proteomes" id="UP000010301"/>
    </source>
</evidence>
<keyword evidence="4" id="KW-1185">Reference proteome</keyword>
<evidence type="ECO:0000259" key="2">
    <source>
        <dbReference type="Pfam" id="PF24551"/>
    </source>
</evidence>
<feature type="region of interest" description="Disordered" evidence="1">
    <location>
        <begin position="1"/>
        <end position="20"/>
    </location>
</feature>
<name>C0W0P7_9ACTO</name>
<evidence type="ECO:0000313" key="3">
    <source>
        <dbReference type="EMBL" id="EEH63621.1"/>
    </source>
</evidence>
<dbReference type="Proteomes" id="UP000010301">
    <property type="component" value="Unassembled WGS sequence"/>
</dbReference>
<feature type="domain" description="Histone acetyltransferase Rv0428c-like SH3" evidence="2">
    <location>
        <begin position="29"/>
        <end position="78"/>
    </location>
</feature>
<gene>
    <name evidence="3" type="ORF">HMPREF0044_0640</name>
</gene>
<proteinExistence type="predicted"/>
<organism evidence="3 4">
    <name type="scientific">Gleimia coleocanis DSM 15436</name>
    <dbReference type="NCBI Taxonomy" id="525245"/>
    <lineage>
        <taxon>Bacteria</taxon>
        <taxon>Bacillati</taxon>
        <taxon>Actinomycetota</taxon>
        <taxon>Actinomycetes</taxon>
        <taxon>Actinomycetales</taxon>
        <taxon>Actinomycetaceae</taxon>
        <taxon>Gleimia</taxon>
    </lineage>
</organism>
<dbReference type="RefSeq" id="WP_006546413.1">
    <property type="nucleotide sequence ID" value="NZ_DS999543.1"/>
</dbReference>
<dbReference type="EMBL" id="ACFG01000030">
    <property type="protein sequence ID" value="EEH63621.1"/>
    <property type="molecule type" value="Genomic_DNA"/>
</dbReference>
<evidence type="ECO:0000256" key="1">
    <source>
        <dbReference type="SAM" id="MobiDB-lite"/>
    </source>
</evidence>
<accession>C0W0P7</accession>
<protein>
    <recommendedName>
        <fullName evidence="2">Histone acetyltransferase Rv0428c-like SH3 domain-containing protein</fullName>
    </recommendedName>
</protein>
<sequence length="96" mass="10631">MSTETTLGNATSDNSDTQTTAKLPWMQWQVGQRVVVRYRLADGRHDALGHLLEVEPDYVVVNTRRGVVKVLAETMVTGKLVPESPFPLHYPGTPAQ</sequence>
<dbReference type="eggNOG" id="ENOG5033C7X">
    <property type="taxonomic scope" value="Bacteria"/>
</dbReference>
<reference evidence="3 4" key="1">
    <citation type="submission" date="2009-01" db="EMBL/GenBank/DDBJ databases">
        <authorList>
            <person name="Qin X."/>
            <person name="Bachman B."/>
            <person name="Battles P."/>
            <person name="Bell A."/>
            <person name="Bess C."/>
            <person name="Bickham C."/>
            <person name="Chaboub L."/>
            <person name="Chen D."/>
            <person name="Coyle M."/>
            <person name="Deiros D.R."/>
            <person name="Dinh H."/>
            <person name="Forbes L."/>
            <person name="Fowler G."/>
            <person name="Francisco L."/>
            <person name="Fu Q."/>
            <person name="Gubbala S."/>
            <person name="Hale W."/>
            <person name="Han Y."/>
            <person name="Hemphill L."/>
            <person name="Highlander S.K."/>
            <person name="Hirani K."/>
            <person name="Hogues M."/>
            <person name="Jackson L."/>
            <person name="Jakkamsetti A."/>
            <person name="Javaid M."/>
            <person name="Jiang H."/>
            <person name="Korchina V."/>
            <person name="Kovar C."/>
            <person name="Lara F."/>
            <person name="Lee S."/>
            <person name="Mata R."/>
            <person name="Mathew T."/>
            <person name="Moen C."/>
            <person name="Morales K."/>
            <person name="Munidasa M."/>
            <person name="Nazareth L."/>
            <person name="Ngo R."/>
            <person name="Nguyen L."/>
            <person name="Okwuonu G."/>
            <person name="Ongeri F."/>
            <person name="Patil S."/>
            <person name="Petrosino J."/>
            <person name="Pham C."/>
            <person name="Pham P."/>
            <person name="Pu L.-L."/>
            <person name="Puazo M."/>
            <person name="Raj R."/>
            <person name="Reid J."/>
            <person name="Rouhana J."/>
            <person name="Saada N."/>
            <person name="Shang Y."/>
            <person name="Simmons D."/>
            <person name="Thornton R."/>
            <person name="Warren J."/>
            <person name="Weissenberger G."/>
            <person name="Zhang J."/>
            <person name="Zhang L."/>
            <person name="Zhou C."/>
            <person name="Zhu D."/>
            <person name="Muzny D."/>
            <person name="Worley K."/>
            <person name="Gibbs R."/>
        </authorList>
    </citation>
    <scope>NUCLEOTIDE SEQUENCE [LARGE SCALE GENOMIC DNA]</scope>
    <source>
        <strain evidence="3 4">DSM 15436</strain>
    </source>
</reference>
<dbReference type="Pfam" id="PF24551">
    <property type="entry name" value="SH3_Rv0428c"/>
    <property type="match status" value="1"/>
</dbReference>
<dbReference type="HOGENOM" id="CLU_179220_1_0_11"/>
<dbReference type="AlphaFoldDB" id="C0W0P7"/>
<dbReference type="InterPro" id="IPR056934">
    <property type="entry name" value="SH3_Rv0428c"/>
</dbReference>
<comment type="caution">
    <text evidence="3">The sequence shown here is derived from an EMBL/GenBank/DDBJ whole genome shotgun (WGS) entry which is preliminary data.</text>
</comment>